<dbReference type="AlphaFoldDB" id="A0A250IV34"/>
<accession>A0A250IV34</accession>
<dbReference type="RefSeq" id="WP_095983771.1">
    <property type="nucleotide sequence ID" value="NZ_CP022098.1"/>
</dbReference>
<reference evidence="2 3" key="1">
    <citation type="submission" date="2017-06" db="EMBL/GenBank/DDBJ databases">
        <title>Sequencing and comparative analysis of myxobacterial genomes.</title>
        <authorList>
            <person name="Rupp O."/>
            <person name="Goesmann A."/>
            <person name="Sogaard-Andersen L."/>
        </authorList>
    </citation>
    <scope>NUCLEOTIDE SEQUENCE [LARGE SCALE GENOMIC DNA]</scope>
    <source>
        <strain evidence="2 3">DSM 52655</strain>
    </source>
</reference>
<sequence length="131" mass="14152">MKAPLSPKIHGYGDYFIVVLFALAPSLFGFPGLPALLCYSMAMTQLCMSLLTAYPLGVARLIPFPIHGIVEAVFAIVLLSAPFLFGFSTIVSASNVFIFSAIGLFLVWLATDYESAERPTHGAGLRRHTQA</sequence>
<gene>
    <name evidence="2" type="ORF">CYFUS_000514</name>
</gene>
<dbReference type="EMBL" id="CP022098">
    <property type="protein sequence ID" value="ATB35102.1"/>
    <property type="molecule type" value="Genomic_DNA"/>
</dbReference>
<evidence type="ECO:0000313" key="3">
    <source>
        <dbReference type="Proteomes" id="UP000217257"/>
    </source>
</evidence>
<organism evidence="2 3">
    <name type="scientific">Cystobacter fuscus</name>
    <dbReference type="NCBI Taxonomy" id="43"/>
    <lineage>
        <taxon>Bacteria</taxon>
        <taxon>Pseudomonadati</taxon>
        <taxon>Myxococcota</taxon>
        <taxon>Myxococcia</taxon>
        <taxon>Myxococcales</taxon>
        <taxon>Cystobacterineae</taxon>
        <taxon>Archangiaceae</taxon>
        <taxon>Cystobacter</taxon>
    </lineage>
</organism>
<feature type="transmembrane region" description="Helical" evidence="1">
    <location>
        <begin position="93"/>
        <end position="111"/>
    </location>
</feature>
<protein>
    <recommendedName>
        <fullName evidence="4">SPW repeat-containing protein</fullName>
    </recommendedName>
</protein>
<dbReference type="Proteomes" id="UP000217257">
    <property type="component" value="Chromosome"/>
</dbReference>
<feature type="transmembrane region" description="Helical" evidence="1">
    <location>
        <begin position="12"/>
        <end position="30"/>
    </location>
</feature>
<evidence type="ECO:0000256" key="1">
    <source>
        <dbReference type="SAM" id="Phobius"/>
    </source>
</evidence>
<proteinExistence type="predicted"/>
<name>A0A250IV34_9BACT</name>
<dbReference type="KEGG" id="cfus:CYFUS_000514"/>
<evidence type="ECO:0000313" key="2">
    <source>
        <dbReference type="EMBL" id="ATB35102.1"/>
    </source>
</evidence>
<evidence type="ECO:0008006" key="4">
    <source>
        <dbReference type="Google" id="ProtNLM"/>
    </source>
</evidence>
<keyword evidence="1" id="KW-1133">Transmembrane helix</keyword>
<feature type="transmembrane region" description="Helical" evidence="1">
    <location>
        <begin position="68"/>
        <end position="87"/>
    </location>
</feature>
<keyword evidence="1" id="KW-0472">Membrane</keyword>
<keyword evidence="1" id="KW-0812">Transmembrane</keyword>